<dbReference type="InterPro" id="IPR018076">
    <property type="entry name" value="T2SS_GspF_dom"/>
</dbReference>
<dbReference type="RefSeq" id="WP_246425094.1">
    <property type="nucleotide sequence ID" value="NZ_JACCFO010000001.1"/>
</dbReference>
<evidence type="ECO:0000256" key="3">
    <source>
        <dbReference type="ARBA" id="ARBA00022692"/>
    </source>
</evidence>
<keyword evidence="9" id="KW-1185">Reference proteome</keyword>
<evidence type="ECO:0000313" key="9">
    <source>
        <dbReference type="Proteomes" id="UP000575985"/>
    </source>
</evidence>
<evidence type="ECO:0000256" key="5">
    <source>
        <dbReference type="ARBA" id="ARBA00023136"/>
    </source>
</evidence>
<evidence type="ECO:0000313" key="8">
    <source>
        <dbReference type="EMBL" id="NYI96883.1"/>
    </source>
</evidence>
<reference evidence="8 9" key="1">
    <citation type="submission" date="2020-07" db="EMBL/GenBank/DDBJ databases">
        <title>Sequencing the genomes of 1000 actinobacteria strains.</title>
        <authorList>
            <person name="Klenk H.-P."/>
        </authorList>
    </citation>
    <scope>NUCLEOTIDE SEQUENCE [LARGE SCALE GENOMIC DNA]</scope>
    <source>
        <strain evidence="8 9">DSM 45927</strain>
    </source>
</reference>
<dbReference type="Proteomes" id="UP000575985">
    <property type="component" value="Unassembled WGS sequence"/>
</dbReference>
<comment type="subcellular location">
    <subcellularLocation>
        <location evidence="1">Cell membrane</location>
        <topology evidence="1">Multi-pass membrane protein</topology>
    </subcellularLocation>
</comment>
<evidence type="ECO:0000256" key="4">
    <source>
        <dbReference type="ARBA" id="ARBA00022989"/>
    </source>
</evidence>
<accession>A0A853BNY5</accession>
<keyword evidence="4 6" id="KW-1133">Transmembrane helix</keyword>
<dbReference type="GO" id="GO:0005886">
    <property type="term" value="C:plasma membrane"/>
    <property type="evidence" value="ECO:0007669"/>
    <property type="project" value="UniProtKB-SubCell"/>
</dbReference>
<comment type="caution">
    <text evidence="8">The sequence shown here is derived from an EMBL/GenBank/DDBJ whole genome shotgun (WGS) entry which is preliminary data.</text>
</comment>
<feature type="transmembrane region" description="Helical" evidence="6">
    <location>
        <begin position="232"/>
        <end position="250"/>
    </location>
</feature>
<dbReference type="PANTHER" id="PTHR35007:SF4">
    <property type="entry name" value="CONSERVED TRANSMEMBRANE PROTEIN-RELATED"/>
    <property type="match status" value="1"/>
</dbReference>
<organism evidence="8 9">
    <name type="scientific">Streptomonospora nanhaiensis</name>
    <dbReference type="NCBI Taxonomy" id="1323731"/>
    <lineage>
        <taxon>Bacteria</taxon>
        <taxon>Bacillati</taxon>
        <taxon>Actinomycetota</taxon>
        <taxon>Actinomycetes</taxon>
        <taxon>Streptosporangiales</taxon>
        <taxon>Nocardiopsidaceae</taxon>
        <taxon>Streptomonospora</taxon>
    </lineage>
</organism>
<name>A0A853BNY5_9ACTN</name>
<dbReference type="AlphaFoldDB" id="A0A853BNY5"/>
<gene>
    <name evidence="8" type="ORF">HNR12_003160</name>
</gene>
<evidence type="ECO:0000256" key="2">
    <source>
        <dbReference type="ARBA" id="ARBA00022475"/>
    </source>
</evidence>
<keyword evidence="5 6" id="KW-0472">Membrane</keyword>
<protein>
    <submittedName>
        <fullName evidence="8">Tight adherence protein B</fullName>
    </submittedName>
</protein>
<evidence type="ECO:0000256" key="6">
    <source>
        <dbReference type="SAM" id="Phobius"/>
    </source>
</evidence>
<keyword evidence="3 6" id="KW-0812">Transmembrane</keyword>
<dbReference type="EMBL" id="JACCFO010000001">
    <property type="protein sequence ID" value="NYI96883.1"/>
    <property type="molecule type" value="Genomic_DNA"/>
</dbReference>
<evidence type="ECO:0000259" key="7">
    <source>
        <dbReference type="Pfam" id="PF00482"/>
    </source>
</evidence>
<evidence type="ECO:0000256" key="1">
    <source>
        <dbReference type="ARBA" id="ARBA00004651"/>
    </source>
</evidence>
<dbReference type="PANTHER" id="PTHR35007">
    <property type="entry name" value="INTEGRAL MEMBRANE PROTEIN-RELATED"/>
    <property type="match status" value="1"/>
</dbReference>
<feature type="domain" description="Type II secretion system protein GspF" evidence="7">
    <location>
        <begin position="92"/>
        <end position="215"/>
    </location>
</feature>
<feature type="transmembrane region" description="Helical" evidence="6">
    <location>
        <begin position="20"/>
        <end position="41"/>
    </location>
</feature>
<proteinExistence type="predicted"/>
<keyword evidence="2" id="KW-1003">Cell membrane</keyword>
<dbReference type="Pfam" id="PF00482">
    <property type="entry name" value="T2SSF"/>
    <property type="match status" value="1"/>
</dbReference>
<feature type="transmembrane region" description="Helical" evidence="6">
    <location>
        <begin position="202"/>
        <end position="226"/>
    </location>
</feature>
<sequence length="266" mass="26793">MTESLRELLHAMGGAGGWLLGAGALLGVLVALVPGVGAVRVRGLMAEPIRRPPPGATGRSGLAAVAARLRGAVDDRLGRVAAVRRRAVVELCRVLAAELRAGRDPNAAVDSAVTELEPGVRADFAPLGAAARTGQDLAAPLRGLAALRGAGGLAYLAACWRVAAATGAGLADVVDRLADALADEDARRRELNAQLAGPRATAAMLSALPVLGLAMAGALGGAPLAFLFTTPAGLVCLAAGLLLDTAGLLWTRRMVRGVLAATYGTE</sequence>